<dbReference type="Proteomes" id="UP000054359">
    <property type="component" value="Unassembled WGS sequence"/>
</dbReference>
<gene>
    <name evidence="1" type="ORF">X975_16134</name>
</gene>
<keyword evidence="2" id="KW-1185">Reference proteome</keyword>
<protein>
    <submittedName>
        <fullName evidence="1">Uncharacterized protein</fullName>
    </submittedName>
</protein>
<dbReference type="STRING" id="407821.A0A087TXH9"/>
<evidence type="ECO:0000313" key="2">
    <source>
        <dbReference type="Proteomes" id="UP000054359"/>
    </source>
</evidence>
<feature type="non-terminal residue" evidence="1">
    <location>
        <position position="81"/>
    </location>
</feature>
<sequence length="81" mass="9581">MLKDKFETYNAVFEEWLESGVIEVPEEEERVNNYYLPHRPVFKDNYATAVRSVFDASCKQKDFLSLHDCLTKGQNFFELIP</sequence>
<name>A0A087TXH9_STEMI</name>
<dbReference type="EMBL" id="KK117206">
    <property type="protein sequence ID" value="KFM69818.1"/>
    <property type="molecule type" value="Genomic_DNA"/>
</dbReference>
<accession>A0A087TXH9</accession>
<reference evidence="1 2" key="1">
    <citation type="submission" date="2013-11" db="EMBL/GenBank/DDBJ databases">
        <title>Genome sequencing of Stegodyphus mimosarum.</title>
        <authorList>
            <person name="Bechsgaard J."/>
        </authorList>
    </citation>
    <scope>NUCLEOTIDE SEQUENCE [LARGE SCALE GENOMIC DNA]</scope>
</reference>
<evidence type="ECO:0000313" key="1">
    <source>
        <dbReference type="EMBL" id="KFM69818.1"/>
    </source>
</evidence>
<dbReference type="AlphaFoldDB" id="A0A087TXH9"/>
<proteinExistence type="predicted"/>
<organism evidence="1 2">
    <name type="scientific">Stegodyphus mimosarum</name>
    <name type="common">African social velvet spider</name>
    <dbReference type="NCBI Taxonomy" id="407821"/>
    <lineage>
        <taxon>Eukaryota</taxon>
        <taxon>Metazoa</taxon>
        <taxon>Ecdysozoa</taxon>
        <taxon>Arthropoda</taxon>
        <taxon>Chelicerata</taxon>
        <taxon>Arachnida</taxon>
        <taxon>Araneae</taxon>
        <taxon>Araneomorphae</taxon>
        <taxon>Entelegynae</taxon>
        <taxon>Eresoidea</taxon>
        <taxon>Eresidae</taxon>
        <taxon>Stegodyphus</taxon>
    </lineage>
</organism>